<dbReference type="Proteomes" id="UP000738879">
    <property type="component" value="Unassembled WGS sequence"/>
</dbReference>
<gene>
    <name evidence="1" type="ORF">KHY67_04615</name>
</gene>
<organism evidence="1 2">
    <name type="scientific">Collinsella intestinalis</name>
    <dbReference type="NCBI Taxonomy" id="147207"/>
    <lineage>
        <taxon>Bacteria</taxon>
        <taxon>Bacillati</taxon>
        <taxon>Actinomycetota</taxon>
        <taxon>Coriobacteriia</taxon>
        <taxon>Coriobacteriales</taxon>
        <taxon>Coriobacteriaceae</taxon>
        <taxon>Collinsella</taxon>
    </lineage>
</organism>
<accession>A0A943GPY0</accession>
<dbReference type="AlphaFoldDB" id="A0A943GPY0"/>
<sequence length="483" mass="49747">MFKVDIDEFSSAATVLSSAATRAGESVTRVGKANSGFASLMSGAWATAESRAYADLEVTLRMLTEGLSAMGDTYADALASLTGEVAPTRDALLSAARSNAASPRVVRFEPYHNVAGACDFADGSLEDLEVAVAAAQSALDGLESSGGVSGPLSALSSLAGTQGSAIGEIRASYVAYEAAVDAFEEEYASRLAPGEFVTESMRTTVAADLQAQHGEALDSGPFAFIDAFGDVSVVLSAVGGGAAAMDRNNAALWRYALSFMCGEEGRGLKLVDRQWLSRFALGLSDDVRSAIPEGQTFWQFFKKGFRSELTDWVKPSEWKKSFEGVKGLVGDLGERAKGLVLKGEVAPKVFDSDAFSSFSSIGKNLDNTVKGLGYAGAVLSIFDTAGQAGAAYNSIVGDGCDKAAAAVVEVGEGLVEFGTGAAVGAAVGAIGGPVGVALGVGVGWVAGEAVEWCLDTFASTGAKEDVVGWVSDRLEDVADFFGF</sequence>
<name>A0A943GPY0_9ACTN</name>
<dbReference type="EMBL" id="JAGZJA010000005">
    <property type="protein sequence ID" value="MBS5146966.1"/>
    <property type="molecule type" value="Genomic_DNA"/>
</dbReference>
<proteinExistence type="predicted"/>
<reference evidence="1" key="1">
    <citation type="submission" date="2021-02" db="EMBL/GenBank/DDBJ databases">
        <title>Infant gut strain persistence is associated with maternal origin, phylogeny, and functional potential including surface adhesion and iron acquisition.</title>
        <authorList>
            <person name="Lou Y.C."/>
        </authorList>
    </citation>
    <scope>NUCLEOTIDE SEQUENCE</scope>
    <source>
        <strain evidence="1">L3_128_245G1_dasL3_128_245G1_concoct_49</strain>
    </source>
</reference>
<evidence type="ECO:0000313" key="1">
    <source>
        <dbReference type="EMBL" id="MBS5146966.1"/>
    </source>
</evidence>
<comment type="caution">
    <text evidence="1">The sequence shown here is derived from an EMBL/GenBank/DDBJ whole genome shotgun (WGS) entry which is preliminary data.</text>
</comment>
<evidence type="ECO:0000313" key="2">
    <source>
        <dbReference type="Proteomes" id="UP000738879"/>
    </source>
</evidence>
<protein>
    <submittedName>
        <fullName evidence="1">Uncharacterized protein</fullName>
    </submittedName>
</protein>